<organism evidence="1 2">
    <name type="scientific">Rhodococcus ruber</name>
    <dbReference type="NCBI Taxonomy" id="1830"/>
    <lineage>
        <taxon>Bacteria</taxon>
        <taxon>Bacillati</taxon>
        <taxon>Actinomycetota</taxon>
        <taxon>Actinomycetes</taxon>
        <taxon>Mycobacteriales</taxon>
        <taxon>Nocardiaceae</taxon>
        <taxon>Rhodococcus</taxon>
    </lineage>
</organism>
<comment type="caution">
    <text evidence="1">The sequence shown here is derived from an EMBL/GenBank/DDBJ whole genome shotgun (WGS) entry which is preliminary data.</text>
</comment>
<reference evidence="1" key="1">
    <citation type="submission" date="2022-12" db="EMBL/GenBank/DDBJ databases">
        <authorList>
            <person name="Krivoruchko A.V."/>
            <person name="Elkin A."/>
        </authorList>
    </citation>
    <scope>NUCLEOTIDE SEQUENCE</scope>
    <source>
        <strain evidence="1">IEGM 1391</strain>
    </source>
</reference>
<accession>A0ABT4MKS2</accession>
<keyword evidence="2" id="KW-1185">Reference proteome</keyword>
<sequence>MTALHLCDNTICARVTVDPDAAAGGFGVRHVVDGTQSQNLLDVGAKGRGDVSLSRFHRPPRGVR</sequence>
<dbReference type="RefSeq" id="WP_269608048.1">
    <property type="nucleotide sequence ID" value="NZ_JAPWIJ010000012.1"/>
</dbReference>
<proteinExistence type="predicted"/>
<dbReference type="EMBL" id="JAPWIJ010000012">
    <property type="protein sequence ID" value="MCZ4521592.1"/>
    <property type="molecule type" value="Genomic_DNA"/>
</dbReference>
<dbReference type="Proteomes" id="UP001081071">
    <property type="component" value="Unassembled WGS sequence"/>
</dbReference>
<protein>
    <submittedName>
        <fullName evidence="1">Uncharacterized protein</fullName>
    </submittedName>
</protein>
<evidence type="ECO:0000313" key="2">
    <source>
        <dbReference type="Proteomes" id="UP001081071"/>
    </source>
</evidence>
<name>A0ABT4MKS2_9NOCA</name>
<evidence type="ECO:0000313" key="1">
    <source>
        <dbReference type="EMBL" id="MCZ4521592.1"/>
    </source>
</evidence>
<gene>
    <name evidence="1" type="ORF">O4220_23990</name>
</gene>